<proteinExistence type="predicted"/>
<evidence type="ECO:0000313" key="1">
    <source>
        <dbReference type="EMBL" id="OQA61429.1"/>
    </source>
</evidence>
<accession>A0A1V5T3U1</accession>
<reference evidence="1" key="1">
    <citation type="submission" date="2017-02" db="EMBL/GenBank/DDBJ databases">
        <title>Delving into the versatile metabolic prowess of the omnipresent phylum Bacteroidetes.</title>
        <authorList>
            <person name="Nobu M.K."/>
            <person name="Mei R."/>
            <person name="Narihiro T."/>
            <person name="Kuroda K."/>
            <person name="Liu W.-T."/>
        </authorList>
    </citation>
    <scope>NUCLEOTIDE SEQUENCE</scope>
    <source>
        <strain evidence="1">ADurb.Bin276</strain>
    </source>
</reference>
<name>A0A1V5T3U1_9BACT</name>
<gene>
    <name evidence="1" type="ORF">BWY41_00109</name>
</gene>
<dbReference type="EMBL" id="MWBQ01000018">
    <property type="protein sequence ID" value="OQA61429.1"/>
    <property type="molecule type" value="Genomic_DNA"/>
</dbReference>
<sequence>MAGQAVHVINQITDDDRLVNGSVTLDGTNQQLGDAYCYDLIVQSPPSNAANVELGGENLVAGTNGIVLQPGDSIPISAQNISQVYVNGSAGEIVTFMYFTYRKAAQ</sequence>
<comment type="caution">
    <text evidence="1">The sequence shown here is derived from an EMBL/GenBank/DDBJ whole genome shotgun (WGS) entry which is preliminary data.</text>
</comment>
<organism evidence="1">
    <name type="scientific">Candidatus Atribacter allofermentans</name>
    <dbReference type="NCBI Taxonomy" id="1852833"/>
    <lineage>
        <taxon>Bacteria</taxon>
        <taxon>Pseudomonadati</taxon>
        <taxon>Atribacterota</taxon>
        <taxon>Atribacteria</taxon>
        <taxon>Atribacterales</taxon>
        <taxon>Atribacteraceae</taxon>
        <taxon>Atribacter</taxon>
    </lineage>
</organism>
<protein>
    <submittedName>
        <fullName evidence="1">Uncharacterized protein</fullName>
    </submittedName>
</protein>
<dbReference type="Proteomes" id="UP000485569">
    <property type="component" value="Unassembled WGS sequence"/>
</dbReference>
<dbReference type="AlphaFoldDB" id="A0A1V5T3U1"/>